<dbReference type="EMBL" id="CP098496">
    <property type="protein sequence ID" value="USA63300.1"/>
    <property type="molecule type" value="Genomic_DNA"/>
</dbReference>
<dbReference type="InterPro" id="IPR036930">
    <property type="entry name" value="WGR_dom_sf"/>
</dbReference>
<evidence type="ECO:0000313" key="2">
    <source>
        <dbReference type="EMBL" id="USA63300.1"/>
    </source>
</evidence>
<dbReference type="PROSITE" id="PS51977">
    <property type="entry name" value="WGR"/>
    <property type="match status" value="1"/>
</dbReference>
<sequence length="105" mass="12183">MIQIMRWTLEPEQGQSLFMAHPFESNDHWRAIDESRNIARDYRLSVSVDLFGWFIVERHWGRIGSKGQSVISGFSTQQAAERFIASIRTRRAGAKKRIGVGYERV</sequence>
<accession>A0ABY4UB37</accession>
<dbReference type="Pfam" id="PF05406">
    <property type="entry name" value="WGR"/>
    <property type="match status" value="1"/>
</dbReference>
<keyword evidence="2" id="KW-0614">Plasmid</keyword>
<name>A0ABY4UB37_9SPHN</name>
<reference evidence="2 3" key="1">
    <citation type="submission" date="2022-06" db="EMBL/GenBank/DDBJ databases">
        <authorList>
            <person name="Liu G."/>
        </authorList>
    </citation>
    <scope>NUCLEOTIDE SEQUENCE [LARGE SCALE GENOMIC DNA]</scope>
    <source>
        <strain evidence="2 3">E4</strain>
        <plasmid evidence="2 3">plas2</plasmid>
    </source>
</reference>
<proteinExistence type="predicted"/>
<dbReference type="Proteomes" id="UP001056619">
    <property type="component" value="Plasmid plas2"/>
</dbReference>
<dbReference type="InterPro" id="IPR008893">
    <property type="entry name" value="WGR_domain"/>
</dbReference>
<keyword evidence="3" id="KW-1185">Reference proteome</keyword>
<gene>
    <name evidence="2" type="ORF">NCF85_16740</name>
</gene>
<geneLocation type="plasmid" evidence="2 3">
    <name>plas2</name>
</geneLocation>
<feature type="domain" description="WGR" evidence="1">
    <location>
        <begin position="19"/>
        <end position="105"/>
    </location>
</feature>
<evidence type="ECO:0000313" key="3">
    <source>
        <dbReference type="Proteomes" id="UP001056619"/>
    </source>
</evidence>
<evidence type="ECO:0000259" key="1">
    <source>
        <dbReference type="PROSITE" id="PS51977"/>
    </source>
</evidence>
<dbReference type="SMART" id="SM00773">
    <property type="entry name" value="WGR"/>
    <property type="match status" value="1"/>
</dbReference>
<protein>
    <submittedName>
        <fullName evidence="2">WGR domain-containing protein</fullName>
    </submittedName>
</protein>
<organism evidence="2 3">
    <name type="scientific">Qipengyuania citrea</name>
    <dbReference type="NCBI Taxonomy" id="225971"/>
    <lineage>
        <taxon>Bacteria</taxon>
        <taxon>Pseudomonadati</taxon>
        <taxon>Pseudomonadota</taxon>
        <taxon>Alphaproteobacteria</taxon>
        <taxon>Sphingomonadales</taxon>
        <taxon>Erythrobacteraceae</taxon>
        <taxon>Qipengyuania</taxon>
    </lineage>
</organism>
<dbReference type="RefSeq" id="WP_301643361.1">
    <property type="nucleotide sequence ID" value="NZ_CP098496.1"/>
</dbReference>
<dbReference type="SUPFAM" id="SSF142921">
    <property type="entry name" value="WGR domain-like"/>
    <property type="match status" value="1"/>
</dbReference>
<dbReference type="CDD" id="cd07996">
    <property type="entry name" value="WGR_MMR_like"/>
    <property type="match status" value="1"/>
</dbReference>
<dbReference type="InterPro" id="IPR049809">
    <property type="entry name" value="YehF/YfeS-like_WGR"/>
</dbReference>